<dbReference type="GO" id="GO:0034417">
    <property type="term" value="F:bisphosphoglycerate 3-phosphatase activity"/>
    <property type="evidence" value="ECO:0007669"/>
    <property type="project" value="UniProtKB-EC"/>
</dbReference>
<dbReference type="GO" id="GO:0003993">
    <property type="term" value="F:acid phosphatase activity"/>
    <property type="evidence" value="ECO:0007669"/>
    <property type="project" value="TreeGrafter"/>
</dbReference>
<comment type="similarity">
    <text evidence="2">Belongs to the histidine acid phosphatase family. MINPP1 subfamily.</text>
</comment>
<feature type="signal peptide" evidence="14">
    <location>
        <begin position="1"/>
        <end position="22"/>
    </location>
</feature>
<evidence type="ECO:0000256" key="6">
    <source>
        <dbReference type="ARBA" id="ARBA00022729"/>
    </source>
</evidence>
<organism evidence="15 16">
    <name type="scientific">Rugamonas fusca</name>
    <dbReference type="NCBI Taxonomy" id="2758568"/>
    <lineage>
        <taxon>Bacteria</taxon>
        <taxon>Pseudomonadati</taxon>
        <taxon>Pseudomonadota</taxon>
        <taxon>Betaproteobacteria</taxon>
        <taxon>Burkholderiales</taxon>
        <taxon>Oxalobacteraceae</taxon>
        <taxon>Telluria group</taxon>
        <taxon>Rugamonas</taxon>
    </lineage>
</organism>
<accession>A0A7W2I5R1</accession>
<evidence type="ECO:0000256" key="11">
    <source>
        <dbReference type="ARBA" id="ARBA00043671"/>
    </source>
</evidence>
<comment type="subcellular location">
    <subcellularLocation>
        <location evidence="1">Membrane</location>
    </subcellularLocation>
</comment>
<dbReference type="PANTHER" id="PTHR20963:SF8">
    <property type="entry name" value="MULTIPLE INOSITOL POLYPHOSPHATE PHOSPHATASE 1"/>
    <property type="match status" value="1"/>
</dbReference>
<dbReference type="SUPFAM" id="SSF53254">
    <property type="entry name" value="Phosphoglycerate mutase-like"/>
    <property type="match status" value="1"/>
</dbReference>
<evidence type="ECO:0000256" key="5">
    <source>
        <dbReference type="ARBA" id="ARBA00018097"/>
    </source>
</evidence>
<evidence type="ECO:0000313" key="15">
    <source>
        <dbReference type="EMBL" id="MBA5604667.1"/>
    </source>
</evidence>
<feature type="chain" id="PRO_5031261303" description="Multiple inositol polyphosphate phosphatase 1" evidence="14">
    <location>
        <begin position="23"/>
        <end position="520"/>
    </location>
</feature>
<keyword evidence="7" id="KW-0378">Hydrolase</keyword>
<comment type="catalytic activity">
    <reaction evidence="10">
        <text>1D-myo-inositol 1,2,5,6-tetrakisphosphate + H2O = 1D-myo-inositol 1,2,6-trisphosphate + phosphate</text>
        <dbReference type="Rhea" id="RHEA:77119"/>
        <dbReference type="ChEBI" id="CHEBI:15377"/>
        <dbReference type="ChEBI" id="CHEBI:43474"/>
        <dbReference type="ChEBI" id="CHEBI:195535"/>
        <dbReference type="ChEBI" id="CHEBI:195537"/>
        <dbReference type="EC" id="3.1.3.62"/>
    </reaction>
    <physiologicalReaction direction="left-to-right" evidence="10">
        <dbReference type="Rhea" id="RHEA:77120"/>
    </physiologicalReaction>
</comment>
<dbReference type="EC" id="3.1.3.62" evidence="4"/>
<comment type="caution">
    <text evidence="15">The sequence shown here is derived from an EMBL/GenBank/DDBJ whole genome shotgun (WGS) entry which is preliminary data.</text>
</comment>
<dbReference type="EC" id="3.1.3.80" evidence="3"/>
<evidence type="ECO:0000256" key="4">
    <source>
        <dbReference type="ARBA" id="ARBA00013040"/>
    </source>
</evidence>
<keyword evidence="6 14" id="KW-0732">Signal</keyword>
<evidence type="ECO:0000256" key="7">
    <source>
        <dbReference type="ARBA" id="ARBA00022801"/>
    </source>
</evidence>
<dbReference type="Gene3D" id="3.40.50.1240">
    <property type="entry name" value="Phosphoglycerate mutase-like"/>
    <property type="match status" value="1"/>
</dbReference>
<evidence type="ECO:0000256" key="13">
    <source>
        <dbReference type="ARBA" id="ARBA00043832"/>
    </source>
</evidence>
<protein>
    <recommendedName>
        <fullName evidence="5">Multiple inositol polyphosphate phosphatase 1</fullName>
        <ecNumber evidence="4">3.1.3.62</ecNumber>
        <ecNumber evidence="3">3.1.3.80</ecNumber>
    </recommendedName>
    <alternativeName>
        <fullName evidence="9">2,3-bisphosphoglycerate 3-phosphatase</fullName>
    </alternativeName>
</protein>
<evidence type="ECO:0000313" key="16">
    <source>
        <dbReference type="Proteomes" id="UP000566711"/>
    </source>
</evidence>
<name>A0A7W2I5R1_9BURK</name>
<sequence length="520" mass="56371">MRLARPAALALACALLCAGAQAGASGERFYQTKTPYQPQQEMARYQPVPAGYHAVQTQMLARHGARGLTGFKTDLALYNLWLQASQEGALTPLGAALGPDLRQLMRANFLLGYGVPGISKPGYGNETMQGIQEHTALAQRMQQRLPELFRDAAASAAQQPRRITVVTSGKDRAVDSGAFFVQALLARQAGLAPLLDYPPARAPQAASADGKRPAGTDRYQLYFHQLNAKQDKGSDPADPLYRTYMDSQAYQAYASSADLHTKEGEILNQPRLAEAAQVVLARLFTPAFVASFSQGRRSTNSGTYSYTSNDGKLVQTLTGDGHTVIDNPTSAALALYELYCAAADMQGEGVADFGRYLPSAQAAVFAETDDAISFYRKGPASAGSGGVTYRMAQLLLDDFFNTADAAARGDLSQAAKLRFAHAETVVPFAALLGLRGMSESLPDDVTYRYDNSPWRGETVAPMAANVQWDVYRNADGNTLVRMLYNEKETAFKPACDSARIGSDSFYYDYGRLRACYRNQP</sequence>
<comment type="catalytic activity">
    <reaction evidence="11">
        <text>1D-myo-inositol 1,2,4,5,6-pentakisphosphate + H2O = 1D-myo-inositol 1,2,5,6-tetrakisphosphate + phosphate</text>
        <dbReference type="Rhea" id="RHEA:77115"/>
        <dbReference type="ChEBI" id="CHEBI:15377"/>
        <dbReference type="ChEBI" id="CHEBI:43474"/>
        <dbReference type="ChEBI" id="CHEBI:57798"/>
        <dbReference type="ChEBI" id="CHEBI:195535"/>
        <dbReference type="EC" id="3.1.3.62"/>
    </reaction>
    <physiologicalReaction direction="left-to-right" evidence="11">
        <dbReference type="Rhea" id="RHEA:77116"/>
    </physiologicalReaction>
</comment>
<dbReference type="Proteomes" id="UP000566711">
    <property type="component" value="Unassembled WGS sequence"/>
</dbReference>
<dbReference type="InterPro" id="IPR000560">
    <property type="entry name" value="His_Pase_clade-2"/>
</dbReference>
<evidence type="ECO:0000256" key="12">
    <source>
        <dbReference type="ARBA" id="ARBA00043691"/>
    </source>
</evidence>
<dbReference type="InterPro" id="IPR029033">
    <property type="entry name" value="His_PPase_superfam"/>
</dbReference>
<evidence type="ECO:0000256" key="10">
    <source>
        <dbReference type="ARBA" id="ARBA00043668"/>
    </source>
</evidence>
<dbReference type="Pfam" id="PF00328">
    <property type="entry name" value="His_Phos_2"/>
    <property type="match status" value="1"/>
</dbReference>
<dbReference type="GO" id="GO:0052745">
    <property type="term" value="F:inositol phosphate phosphatase activity"/>
    <property type="evidence" value="ECO:0007669"/>
    <property type="project" value="TreeGrafter"/>
</dbReference>
<comment type="catalytic activity">
    <reaction evidence="13">
        <text>(2R)-2,3-bisphosphoglycerate + H2O = (2R)-2-phosphoglycerate + phosphate</text>
        <dbReference type="Rhea" id="RHEA:27381"/>
        <dbReference type="ChEBI" id="CHEBI:15377"/>
        <dbReference type="ChEBI" id="CHEBI:43474"/>
        <dbReference type="ChEBI" id="CHEBI:58248"/>
        <dbReference type="ChEBI" id="CHEBI:58289"/>
        <dbReference type="EC" id="3.1.3.80"/>
    </reaction>
    <physiologicalReaction direction="left-to-right" evidence="13">
        <dbReference type="Rhea" id="RHEA:27382"/>
    </physiologicalReaction>
</comment>
<gene>
    <name evidence="15" type="ORF">H3H36_04740</name>
</gene>
<dbReference type="AlphaFoldDB" id="A0A7W2I5R1"/>
<dbReference type="PANTHER" id="PTHR20963">
    <property type="entry name" value="MULTIPLE INOSITOL POLYPHOSPHATE PHOSPHATASE-RELATED"/>
    <property type="match status" value="1"/>
</dbReference>
<dbReference type="GO" id="GO:0016020">
    <property type="term" value="C:membrane"/>
    <property type="evidence" value="ECO:0007669"/>
    <property type="project" value="UniProtKB-SubCell"/>
</dbReference>
<proteinExistence type="inferred from homology"/>
<evidence type="ECO:0000256" key="1">
    <source>
        <dbReference type="ARBA" id="ARBA00004370"/>
    </source>
</evidence>
<comment type="catalytic activity">
    <reaction evidence="12">
        <text>1D-myo-inositol hexakisphosphate + H2O = 1D-myo-inositol 1,2,4,5,6-pentakisphosphate + phosphate</text>
        <dbReference type="Rhea" id="RHEA:16989"/>
        <dbReference type="ChEBI" id="CHEBI:15377"/>
        <dbReference type="ChEBI" id="CHEBI:43474"/>
        <dbReference type="ChEBI" id="CHEBI:57798"/>
        <dbReference type="ChEBI" id="CHEBI:58130"/>
        <dbReference type="EC" id="3.1.3.62"/>
    </reaction>
    <physiologicalReaction direction="left-to-right" evidence="12">
        <dbReference type="Rhea" id="RHEA:16990"/>
    </physiologicalReaction>
</comment>
<keyword evidence="8" id="KW-0472">Membrane</keyword>
<evidence type="ECO:0000256" key="3">
    <source>
        <dbReference type="ARBA" id="ARBA00012976"/>
    </source>
</evidence>
<evidence type="ECO:0000256" key="8">
    <source>
        <dbReference type="ARBA" id="ARBA00023136"/>
    </source>
</evidence>
<keyword evidence="16" id="KW-1185">Reference proteome</keyword>
<reference evidence="15 16" key="1">
    <citation type="submission" date="2020-07" db="EMBL/GenBank/DDBJ databases">
        <title>Novel species isolated from subtropical streams in China.</title>
        <authorList>
            <person name="Lu H."/>
        </authorList>
    </citation>
    <scope>NUCLEOTIDE SEQUENCE [LARGE SCALE GENOMIC DNA]</scope>
    <source>
        <strain evidence="15 16">FT3S</strain>
    </source>
</reference>
<dbReference type="EMBL" id="JACEZS010000002">
    <property type="protein sequence ID" value="MBA5604667.1"/>
    <property type="molecule type" value="Genomic_DNA"/>
</dbReference>
<evidence type="ECO:0000256" key="9">
    <source>
        <dbReference type="ARBA" id="ARBA00031642"/>
    </source>
</evidence>
<evidence type="ECO:0000256" key="2">
    <source>
        <dbReference type="ARBA" id="ARBA00008422"/>
    </source>
</evidence>
<evidence type="ECO:0000256" key="14">
    <source>
        <dbReference type="SAM" id="SignalP"/>
    </source>
</evidence>